<gene>
    <name evidence="7" type="primary">chbP</name>
    <name evidence="7" type="ORF">BOA8489_03908</name>
</gene>
<reference evidence="7 8" key="1">
    <citation type="submission" date="2017-05" db="EMBL/GenBank/DDBJ databases">
        <authorList>
            <person name="Song R."/>
            <person name="Chenine A.L."/>
            <person name="Ruprecht R.M."/>
        </authorList>
    </citation>
    <scope>NUCLEOTIDE SEQUENCE [LARGE SCALE GENOMIC DNA]</scope>
    <source>
        <strain evidence="7 8">CECT 8489</strain>
    </source>
</reference>
<evidence type="ECO:0000256" key="3">
    <source>
        <dbReference type="SAM" id="Phobius"/>
    </source>
</evidence>
<dbReference type="GO" id="GO:0016757">
    <property type="term" value="F:glycosyltransferase activity"/>
    <property type="evidence" value="ECO:0007669"/>
    <property type="project" value="UniProtKB-KW"/>
</dbReference>
<accession>A0A238J7B2</accession>
<dbReference type="Pfam" id="PF06165">
    <property type="entry name" value="GH94_b-supersand"/>
    <property type="match status" value="2"/>
</dbReference>
<dbReference type="SUPFAM" id="SSF48208">
    <property type="entry name" value="Six-hairpin glycosidases"/>
    <property type="match status" value="1"/>
</dbReference>
<dbReference type="InterPro" id="IPR010383">
    <property type="entry name" value="Glyco_hydrolase_94_b-supersand"/>
</dbReference>
<dbReference type="EC" id="2.4.1.280" evidence="7"/>
<dbReference type="InterPro" id="IPR037018">
    <property type="entry name" value="GH65_N"/>
</dbReference>
<dbReference type="Pfam" id="PF17167">
    <property type="entry name" value="Glyco_hydro_94"/>
    <property type="match status" value="1"/>
</dbReference>
<dbReference type="RefSeq" id="WP_093975936.1">
    <property type="nucleotide sequence ID" value="NZ_FXXQ01000027.1"/>
</dbReference>
<dbReference type="InterPro" id="IPR019282">
    <property type="entry name" value="Glycoamylase-like_cons_dom"/>
</dbReference>
<dbReference type="OrthoDB" id="9769991at2"/>
<evidence type="ECO:0000259" key="6">
    <source>
        <dbReference type="Pfam" id="PF17167"/>
    </source>
</evidence>
<keyword evidence="3" id="KW-0812">Transmembrane</keyword>
<dbReference type="InterPro" id="IPR033432">
    <property type="entry name" value="GH94_catalytic"/>
</dbReference>
<keyword evidence="1 7" id="KW-0328">Glycosyltransferase</keyword>
<dbReference type="InterPro" id="IPR037820">
    <property type="entry name" value="GH94N_NdvB"/>
</dbReference>
<feature type="transmembrane region" description="Helical" evidence="3">
    <location>
        <begin position="742"/>
        <end position="765"/>
    </location>
</feature>
<feature type="transmembrane region" description="Helical" evidence="3">
    <location>
        <begin position="342"/>
        <end position="365"/>
    </location>
</feature>
<dbReference type="InterPro" id="IPR029044">
    <property type="entry name" value="Nucleotide-diphossugar_trans"/>
</dbReference>
<feature type="domain" description="Glycosyl hydrolase 94 catalytic" evidence="6">
    <location>
        <begin position="2302"/>
        <end position="2724"/>
    </location>
</feature>
<dbReference type="InterPro" id="IPR037824">
    <property type="entry name" value="GH94N_2_NdvB"/>
</dbReference>
<dbReference type="InterPro" id="IPR011013">
    <property type="entry name" value="Gal_mutarotase_sf_dom"/>
</dbReference>
<dbReference type="GO" id="GO:0005975">
    <property type="term" value="P:carbohydrate metabolic process"/>
    <property type="evidence" value="ECO:0007669"/>
    <property type="project" value="InterPro"/>
</dbReference>
<dbReference type="SUPFAM" id="SSF74650">
    <property type="entry name" value="Galactose mutarotase-like"/>
    <property type="match status" value="2"/>
</dbReference>
<feature type="transmembrane region" description="Helical" evidence="3">
    <location>
        <begin position="308"/>
        <end position="330"/>
    </location>
</feature>
<feature type="domain" description="Glycosyl hydrolase 94 supersandwich" evidence="4">
    <location>
        <begin position="2018"/>
        <end position="2287"/>
    </location>
</feature>
<evidence type="ECO:0000313" key="7">
    <source>
        <dbReference type="EMBL" id="SMX25764.1"/>
    </source>
</evidence>
<keyword evidence="8" id="KW-1185">Reference proteome</keyword>
<sequence length="2802" mass="309410">MKNEERAGERGARGLRLGQSVGQGRPDILPVYAALPKLSAWLKRVRDYCQDPPQDHIRAADWLLDNDYQVARAIRQVQEYLPPDYCRQLPALDAPRGARFPRSYALAQTVYEALSPPLSLDGLVALITEFQTQTALTNAELWAFPSMLRLACLEALVAAFGELNNSLEVSTIAARHADSVPAAETTDRIAQALSNLVALQTIKWEDFVDHVSLAEAALRGDPAGIYGEMTFEARNRYRTVLEHLAARTEASETDIALAAIRLAQDATDDPIASHVGFWLVDNGVGNLEAAIGYRATLKERLRRALGQMLGSLYGAGLIAGVVLALFLPLWYMGRFEPSPWQWLAGLAIALLPATILSVTVVHWAITRVTRPVPLTERDFSDGIPDDLATAVVVPIILREADEVPGILEKIEIRQMANPDPNLRYVILSDLADAATQTAPGDAEIEEALRDGVARLNAHHGQQSDAPFVLLHRRRRFNEAEACWMGWERKRGKLEEFNTLVLTGESEAFAVVAGDAGRLVGTRYAIVLDADTELPPATASRLVGIIAHPLNHPRIDAETGQVTGGYSILQPRVEILPKPGQRTHFSHLYGGDTAIDIYSRAVSDVYQDLFGTGIFVGKGIYDIPTMHKIMADRVPDNSILSHDLFEGVHGRVGLASNVVVYEDLPTTYPAYAMRMHRWIRGDWQLLRWLGNRVPMRDGSRAKTPLDMLDRWKIADNLRRSLLPPAMLAFFVGGWAVLPGSALIWTLLAVAPTGAYLIGEVVNIATGGVRRNLLRRAADRFAMQGGRWFLSITFLVSDTLICIDAISRTLYRLFVSKKHLLEWTSAAHSAAALSGRGVRSTTWQSIWPSSALAIILGADLALYDPAALLPALPILTLWLLAPEIAVWTARRRTFRGEVPTEADRRYLTQIARRTWYFFEAFVGPDDNWLPPDNFQDEAAPLVAHRTSPTNIGLYLVSALSALELGFVSRAELAARANNTLQTLDRMKTHRGHILNWVDTRSLQTLDPEYVSTVDSGNLAMSLIALKQGCLASCNHPPVDARSFDGLMVTVELLTTTVRRLPNCDRAALDAAEQEIRQAVQDLHHDPASIVGAHAELYSALWPRLETIVQAAIEEAREVSHEALQDVSVWVERTNHHLQAMQRDQERLAPWLAHFADVPDPMQSFSEHSLETLLKHPPGYQDDLHEAICEHLSWVDLDAASRDWLTMLDDTVTRGATAQKQLRDALVAVADHADRLAYAMDFGFLYNTRSRLFWIGYNLSSGQMDHNHYDLLATEARLASLFAIAKADAPPEHWFALSRPITQLNGRPSILSWNGSMFEYLMPPLLLPSHRDTLLGESELMAVEFQQSYAAERGVPWGISESAFGATDAEGNYQYRAFGVPGLGIRRGLSEDLVVAPYATALALGARPRAATDNLRELQNRGALTCYGFIEALDFTPSRTSESQPALPIRTFMAHHQGMIMAAISNVLTDDILVDYVGREKPIAAVSLVLQERVPWDAPLESGRADELWEDEPETARLPALSPWVPSQDAAVPQMHFLGNGRMSTRLSSGGSGGLRWRHYALTRWRPDPTHDGFGTWTYVKDAESGRLWSVGRLPAGASCEETKIVFHQHMVEMLQRQEGIAIRTDVMVAPYDDVEIRRMTIINETDRPRTIDLTTYAEVVLAPPQDDETHPAFSKLFVHSEYLPNERALLFQRRPRRPEDTPPLLLHQLVSDDPGIVLAGFDTDRLTFLGRHGSAETPAGLDAELGGRTGWTLDPVMALQARVLLGPMEIKQCAFLTVSGSSREKALGIARRYPFLMVERAFRDSGLEAARVVQAADLEPAHLPELQVLSSFLAQPGHTLRSAADMSGPPWQGQPDLWRFGISGDLPILLLFLDRPEDTGLLDTVVRAQNLWKRGGLDTDIVIIRDVASGYEDPLREHILSILRNTHAEGSLGRKGGVHLLASDQMNGIVRQGLQSAAHVVIHGTHKSLVDVVDGALEDRVLPPRFDPSTPADYQHSPRLPRPENLTFDNGFGGFDEADRAYVVHLGPNQPTPAPWCNVLANDQFGTLVSEAGLGFTWAVNSGEHRLTPWSNDPVRNAPGEVLYLRDEATTEVWTPTPSPRAPGADCQIVHGTGYTTWRQCSHDLEQELTVFVPVDAPVKLVRLRLHNRSDAPRRLTATYYAEWLLGAMLSTSKPHIACSYDPALKAILAQNRWNPEFAERVAFLTASTGPHSVTGDRHAFLGQFSDVSLPDAMCRWDLGGRFTPGGDACAAYQVHLKIAPGATEDVVFVLGEGSDQTEATALVHRWRDAVHVDEAFRHLKHAWDARLGALQIKTPDLAMNLMVNQWLPYQNLSCRIMARAGFYQAGGAYGFRDQLQDMLGVLHFDPDRVRLHILRAAAHQFEEGDVLHWWHPPEGRGVRTGFSDDLLWLPYVTARYVEATGDTSVLSERVAFLSAPELHEDESDRYARFDTGTDGTVLDHCARAIDRSMRTGAHGLPLMGSGDWNDGMDRIAAGGKGESVWLAWFLIATISAFAPLAQAADEAAMTKRWLGHVEKLRAAIAANAWDGAWYIRAFDDDGVPWGSQTNDECRIDLIAQAWSVLCGDEPDERALQALRSACDMLVDPDQRLIRLLTPPFDKTERDPGYIQAYPPGIRENGGQYTHAATWLGVAMAAVKDGDRAWQVFDLINPIRRSDTAATAAHYRREPYVLTGDVSGAGDLTGVGGWSWYTGAAGWAWQLAVHGILGVRIRHGKVTVDPCLPTDWGGADANLNSKAGQMTIQIKDPGRVGCGVASCTVDGKPHTHTDIAFPGEGKMRNVVVVLGS</sequence>
<feature type="domain" description="Glycoamylase-like" evidence="5">
    <location>
        <begin position="1265"/>
        <end position="1467"/>
    </location>
</feature>
<evidence type="ECO:0000256" key="2">
    <source>
        <dbReference type="ARBA" id="ARBA00022679"/>
    </source>
</evidence>
<organism evidence="7 8">
    <name type="scientific">Boseongicola aestuarii</name>
    <dbReference type="NCBI Taxonomy" id="1470561"/>
    <lineage>
        <taxon>Bacteria</taxon>
        <taxon>Pseudomonadati</taxon>
        <taxon>Pseudomonadota</taxon>
        <taxon>Alphaproteobacteria</taxon>
        <taxon>Rhodobacterales</taxon>
        <taxon>Paracoccaceae</taxon>
        <taxon>Boseongicola</taxon>
    </lineage>
</organism>
<name>A0A238J7B2_9RHOB</name>
<protein>
    <submittedName>
        <fullName evidence="7">N,N'-diacetylchitobiose phosphorylase</fullName>
        <ecNumber evidence="7">2.4.1.280</ecNumber>
    </submittedName>
</protein>
<dbReference type="EMBL" id="FXXQ01000027">
    <property type="protein sequence ID" value="SMX25764.1"/>
    <property type="molecule type" value="Genomic_DNA"/>
</dbReference>
<dbReference type="SUPFAM" id="SSF53448">
    <property type="entry name" value="Nucleotide-diphospho-sugar transferases"/>
    <property type="match status" value="1"/>
</dbReference>
<dbReference type="SMART" id="SM01068">
    <property type="entry name" value="CBM_X"/>
    <property type="match status" value="2"/>
</dbReference>
<dbReference type="CDD" id="cd11753">
    <property type="entry name" value="GH94N_ChvB_NdvB_2_like"/>
    <property type="match status" value="1"/>
</dbReference>
<dbReference type="Gene3D" id="2.70.98.40">
    <property type="entry name" value="Glycoside hydrolase, family 65, N-terminal domain"/>
    <property type="match status" value="2"/>
</dbReference>
<dbReference type="PANTHER" id="PTHR37469:SF2">
    <property type="entry name" value="CELLOBIONIC ACID PHOSPHORYLASE"/>
    <property type="match status" value="1"/>
</dbReference>
<dbReference type="Gene3D" id="2.60.420.10">
    <property type="entry name" value="Maltose phosphorylase, domain 3"/>
    <property type="match status" value="1"/>
</dbReference>
<feature type="transmembrane region" description="Helical" evidence="3">
    <location>
        <begin position="786"/>
        <end position="809"/>
    </location>
</feature>
<keyword evidence="3" id="KW-0472">Membrane</keyword>
<feature type="domain" description="Glycosyl hydrolase 94 supersandwich" evidence="4">
    <location>
        <begin position="1524"/>
        <end position="1791"/>
    </location>
</feature>
<dbReference type="PANTHER" id="PTHR37469">
    <property type="entry name" value="CELLOBIONIC ACID PHOSPHORYLASE-RELATED"/>
    <property type="match status" value="1"/>
</dbReference>
<dbReference type="Pfam" id="PF10091">
    <property type="entry name" value="Glycoamylase"/>
    <property type="match status" value="1"/>
</dbReference>
<evidence type="ECO:0000256" key="1">
    <source>
        <dbReference type="ARBA" id="ARBA00022676"/>
    </source>
</evidence>
<dbReference type="Gene3D" id="1.50.10.140">
    <property type="match status" value="2"/>
</dbReference>
<dbReference type="GO" id="GO:0030246">
    <property type="term" value="F:carbohydrate binding"/>
    <property type="evidence" value="ECO:0007669"/>
    <property type="project" value="InterPro"/>
</dbReference>
<dbReference type="Gene3D" id="1.50.10.10">
    <property type="match status" value="1"/>
</dbReference>
<dbReference type="InterPro" id="IPR012341">
    <property type="entry name" value="6hp_glycosidase-like_sf"/>
</dbReference>
<dbReference type="Proteomes" id="UP000201838">
    <property type="component" value="Unassembled WGS sequence"/>
</dbReference>
<dbReference type="InterPro" id="IPR052047">
    <property type="entry name" value="GH94_Enzymes"/>
</dbReference>
<proteinExistence type="predicted"/>
<feature type="transmembrane region" description="Helical" evidence="3">
    <location>
        <begin position="719"/>
        <end position="736"/>
    </location>
</feature>
<dbReference type="InterPro" id="IPR008928">
    <property type="entry name" value="6-hairpin_glycosidase_sf"/>
</dbReference>
<evidence type="ECO:0000259" key="5">
    <source>
        <dbReference type="Pfam" id="PF10091"/>
    </source>
</evidence>
<evidence type="ECO:0000259" key="4">
    <source>
        <dbReference type="Pfam" id="PF06165"/>
    </source>
</evidence>
<keyword evidence="3" id="KW-1133">Transmembrane helix</keyword>
<keyword evidence="2 7" id="KW-0808">Transferase</keyword>
<dbReference type="CDD" id="cd11756">
    <property type="entry name" value="GH94N_ChvB_NdvB_1_like"/>
    <property type="match status" value="1"/>
</dbReference>
<evidence type="ECO:0000313" key="8">
    <source>
        <dbReference type="Proteomes" id="UP000201838"/>
    </source>
</evidence>